<dbReference type="InterPro" id="IPR007338">
    <property type="entry name" value="DUF416"/>
</dbReference>
<evidence type="ECO:0000313" key="1">
    <source>
        <dbReference type="EMBL" id="SGY82011.1"/>
    </source>
</evidence>
<accession>A0A090I9C1</accession>
<dbReference type="STRING" id="80854.MVIS_0449"/>
<dbReference type="Pfam" id="PF04222">
    <property type="entry name" value="DUF416"/>
    <property type="match status" value="1"/>
</dbReference>
<dbReference type="KEGG" id="mvs:MVIS_0449"/>
<sequence>MLEENYEQQLTKLLPWQKVSFIASLAERCFPNYKLFSEACETGDAKQFRLSLDLFWESLTVKNSKINFTIQFDRFEPIIPNVDKFDVYGVYPALDACVTLNSAFNSLVGPDPDVNEAINASRVSIGTVASYLEALAGEELEDEVIFADELMQEELEFQQAVLDLLTVQKSPESMKTLRQFAKNDGISNIGITLD</sequence>
<protein>
    <submittedName>
        <fullName evidence="1 2">Cytoplasmic protein</fullName>
    </submittedName>
</protein>
<dbReference type="PATRIC" id="fig|80854.5.peg.475"/>
<keyword evidence="3" id="KW-1185">Reference proteome</keyword>
<dbReference type="RefSeq" id="WP_045108908.1">
    <property type="nucleotide sequence ID" value="NZ_CAWQZC010000077.1"/>
</dbReference>
<proteinExistence type="predicted"/>
<reference evidence="1 3" key="2">
    <citation type="submission" date="2016-11" db="EMBL/GenBank/DDBJ databases">
        <authorList>
            <person name="Klemetsen T."/>
        </authorList>
    </citation>
    <scope>NUCLEOTIDE SEQUENCE [LARGE SCALE GENOMIC DNA]</scope>
    <source>
        <strain evidence="1">MT 2528</strain>
    </source>
</reference>
<dbReference type="Proteomes" id="UP000182660">
    <property type="component" value="Unassembled WGS sequence"/>
</dbReference>
<dbReference type="AlphaFoldDB" id="A0A090I9C1"/>
<dbReference type="GeneID" id="61293895"/>
<dbReference type="Proteomes" id="UP000183794">
    <property type="component" value="Unassembled WGS sequence"/>
</dbReference>
<evidence type="ECO:0000313" key="3">
    <source>
        <dbReference type="Proteomes" id="UP000182660"/>
    </source>
</evidence>
<evidence type="ECO:0000313" key="2">
    <source>
        <dbReference type="EMBL" id="SGY82405.1"/>
    </source>
</evidence>
<name>A0A090I9C1_9GAMM</name>
<dbReference type="Gene3D" id="1.20.1590.10">
    <property type="entry name" value="YP_001051499.1 domain like"/>
    <property type="match status" value="1"/>
</dbReference>
<dbReference type="HOGENOM" id="CLU_096082_0_0_6"/>
<reference evidence="2 4" key="1">
    <citation type="submission" date="2016-11" db="EMBL/GenBank/DDBJ databases">
        <authorList>
            <person name="Jaros S."/>
            <person name="Januszkiewicz K."/>
            <person name="Wedrychowicz H."/>
        </authorList>
    </citation>
    <scope>NUCLEOTIDE SEQUENCE [LARGE SCALE GENOMIC DNA]</scope>
    <source>
        <strain evidence="2">NVI 5450</strain>
    </source>
</reference>
<dbReference type="EMBL" id="FPLD01000005">
    <property type="protein sequence ID" value="SGY82405.1"/>
    <property type="molecule type" value="Genomic_DNA"/>
</dbReference>
<gene>
    <name evidence="1" type="ORF">MT2528_0166</name>
    <name evidence="2" type="ORF">NVI5450_0151</name>
</gene>
<evidence type="ECO:0000313" key="4">
    <source>
        <dbReference type="Proteomes" id="UP000183794"/>
    </source>
</evidence>
<dbReference type="EMBL" id="FPLJ01000005">
    <property type="protein sequence ID" value="SGY82011.1"/>
    <property type="molecule type" value="Genomic_DNA"/>
</dbReference>
<dbReference type="InterPro" id="IPR023381">
    <property type="entry name" value="YP001051499.1-like_dom_sf"/>
</dbReference>
<dbReference type="OrthoDB" id="9204516at2"/>
<organism evidence="2 4">
    <name type="scientific">Moritella viscosa</name>
    <dbReference type="NCBI Taxonomy" id="80854"/>
    <lineage>
        <taxon>Bacteria</taxon>
        <taxon>Pseudomonadati</taxon>
        <taxon>Pseudomonadota</taxon>
        <taxon>Gammaproteobacteria</taxon>
        <taxon>Alteromonadales</taxon>
        <taxon>Moritellaceae</taxon>
        <taxon>Moritella</taxon>
    </lineage>
</organism>